<dbReference type="Gene3D" id="3.40.640.10">
    <property type="entry name" value="Type I PLP-dependent aspartate aminotransferase-like (Major domain)"/>
    <property type="match status" value="1"/>
</dbReference>
<evidence type="ECO:0000259" key="3">
    <source>
        <dbReference type="Pfam" id="PF00266"/>
    </source>
</evidence>
<evidence type="ECO:0000256" key="2">
    <source>
        <dbReference type="SAM" id="MobiDB-lite"/>
    </source>
</evidence>
<proteinExistence type="predicted"/>
<evidence type="ECO:0000256" key="1">
    <source>
        <dbReference type="ARBA" id="ARBA00022898"/>
    </source>
</evidence>
<feature type="region of interest" description="Disordered" evidence="2">
    <location>
        <begin position="281"/>
        <end position="303"/>
    </location>
</feature>
<dbReference type="PANTHER" id="PTHR43092">
    <property type="entry name" value="L-CYSTEINE DESULFHYDRASE"/>
    <property type="match status" value="1"/>
</dbReference>
<accession>A0AAV9MY17</accession>
<gene>
    <name evidence="4" type="ORF">LTR84_008180</name>
</gene>
<dbReference type="GeneID" id="89976344"/>
<feature type="region of interest" description="Disordered" evidence="2">
    <location>
        <begin position="408"/>
        <end position="427"/>
    </location>
</feature>
<evidence type="ECO:0000313" key="4">
    <source>
        <dbReference type="EMBL" id="KAK5046379.1"/>
    </source>
</evidence>
<feature type="domain" description="Aminotransferase class V" evidence="3">
    <location>
        <begin position="191"/>
        <end position="260"/>
    </location>
</feature>
<keyword evidence="5" id="KW-1185">Reference proteome</keyword>
<evidence type="ECO:0000313" key="5">
    <source>
        <dbReference type="Proteomes" id="UP001358417"/>
    </source>
</evidence>
<dbReference type="PANTHER" id="PTHR43092:SF2">
    <property type="entry name" value="HERCYNYLCYSTEINE SULFOXIDE LYASE"/>
    <property type="match status" value="1"/>
</dbReference>
<name>A0AAV9MY17_9EURO</name>
<organism evidence="4 5">
    <name type="scientific">Exophiala bonariae</name>
    <dbReference type="NCBI Taxonomy" id="1690606"/>
    <lineage>
        <taxon>Eukaryota</taxon>
        <taxon>Fungi</taxon>
        <taxon>Dikarya</taxon>
        <taxon>Ascomycota</taxon>
        <taxon>Pezizomycotina</taxon>
        <taxon>Eurotiomycetes</taxon>
        <taxon>Chaetothyriomycetidae</taxon>
        <taxon>Chaetothyriales</taxon>
        <taxon>Herpotrichiellaceae</taxon>
        <taxon>Exophiala</taxon>
    </lineage>
</organism>
<dbReference type="EMBL" id="JAVRRD010000030">
    <property type="protein sequence ID" value="KAK5046379.1"/>
    <property type="molecule type" value="Genomic_DNA"/>
</dbReference>
<dbReference type="InterPro" id="IPR000192">
    <property type="entry name" value="Aminotrans_V_dom"/>
</dbReference>
<sequence>MSEAEAHSGFGHAFRSHFLFSDDYLPLNHGSFGAFPRFVQEAQRSYQHATESQPDRFIRYDALNHISNSRLGIAKLLKTSSDECVFVQNATVGLNTILRNLLPTFASQATTLELTKREQSCVVYFDTIYGAIEKTLFSIREIDPSIELRKVTNYTLPCSHEAIVTALVEVLDKASQDGVRVRACVFETITSVPAARFPFQAITTLCRERGIYSVIDGAHGVGQIALSLGDLSPDFFVSNCHKWLYTPRGCAVLYVPRRNQHLIRTTVPTSWGFEALPFPPEHTDMSSNSRNKTTPDEQQLKPQEIGPSYFTGLFDYMGTVENSAFFCVNAALNFRQTVCGGDEAIWGYIQYIAQAGADLIAERLGTEVMDVIEPEESTSPNTTPLANIRQCAMANIRLPFAITGSENTPATTSLSKTPTPQSIAPASTDSGFTAVPIRLDELVSHTSWLQSTLIKEYRIGITVYPYASRAWLRVSGQIYLELSDFEKLAEVVKVVLERIRNGESGIQR</sequence>
<protein>
    <recommendedName>
        <fullName evidence="3">Aminotransferase class V domain-containing protein</fullName>
    </recommendedName>
</protein>
<dbReference type="Proteomes" id="UP001358417">
    <property type="component" value="Unassembled WGS sequence"/>
</dbReference>
<keyword evidence="1" id="KW-0663">Pyridoxal phosphate</keyword>
<comment type="caution">
    <text evidence="4">The sequence shown here is derived from an EMBL/GenBank/DDBJ whole genome shotgun (WGS) entry which is preliminary data.</text>
</comment>
<dbReference type="SUPFAM" id="SSF53383">
    <property type="entry name" value="PLP-dependent transferases"/>
    <property type="match status" value="1"/>
</dbReference>
<dbReference type="Pfam" id="PF00266">
    <property type="entry name" value="Aminotran_5"/>
    <property type="match status" value="1"/>
</dbReference>
<dbReference type="RefSeq" id="XP_064701970.1">
    <property type="nucleotide sequence ID" value="XM_064851729.1"/>
</dbReference>
<dbReference type="InterPro" id="IPR015421">
    <property type="entry name" value="PyrdxlP-dep_Trfase_major"/>
</dbReference>
<dbReference type="InterPro" id="IPR015424">
    <property type="entry name" value="PyrdxlP-dep_Trfase"/>
</dbReference>
<reference evidence="4 5" key="1">
    <citation type="submission" date="2023-08" db="EMBL/GenBank/DDBJ databases">
        <title>Black Yeasts Isolated from many extreme environments.</title>
        <authorList>
            <person name="Coleine C."/>
            <person name="Stajich J.E."/>
            <person name="Selbmann L."/>
        </authorList>
    </citation>
    <scope>NUCLEOTIDE SEQUENCE [LARGE SCALE GENOMIC DNA]</scope>
    <source>
        <strain evidence="4 5">CCFEE 5792</strain>
    </source>
</reference>
<dbReference type="AlphaFoldDB" id="A0AAV9MY17"/>